<gene>
    <name evidence="3" type="ORF">IAA21_08135</name>
</gene>
<dbReference type="PANTHER" id="PTHR22802:SF458">
    <property type="entry name" value="C-TYPE LECTIN DOMAIN-CONTAINING PROTEIN"/>
    <property type="match status" value="1"/>
</dbReference>
<evidence type="ECO:0000259" key="2">
    <source>
        <dbReference type="PROSITE" id="PS50041"/>
    </source>
</evidence>
<dbReference type="Proteomes" id="UP000824041">
    <property type="component" value="Unassembled WGS sequence"/>
</dbReference>
<dbReference type="InterPro" id="IPR051004">
    <property type="entry name" value="DC-SIGN_domain-containing"/>
</dbReference>
<comment type="caution">
    <text evidence="3">The sequence shown here is derived from an EMBL/GenBank/DDBJ whole genome shotgun (WGS) entry which is preliminary data.</text>
</comment>
<evidence type="ECO:0000313" key="3">
    <source>
        <dbReference type="EMBL" id="HIZ22746.1"/>
    </source>
</evidence>
<name>A0A9D2DSW8_9FIRM</name>
<evidence type="ECO:0000313" key="4">
    <source>
        <dbReference type="Proteomes" id="UP000824041"/>
    </source>
</evidence>
<dbReference type="EMBL" id="DXBU01000109">
    <property type="protein sequence ID" value="HIZ22746.1"/>
    <property type="molecule type" value="Genomic_DNA"/>
</dbReference>
<dbReference type="CDD" id="cd00037">
    <property type="entry name" value="CLECT"/>
    <property type="match status" value="1"/>
</dbReference>
<feature type="domain" description="C-type lectin" evidence="2">
    <location>
        <begin position="35"/>
        <end position="142"/>
    </location>
</feature>
<keyword evidence="1" id="KW-0732">Signal</keyword>
<accession>A0A9D2DSW8</accession>
<dbReference type="Gene3D" id="3.10.100.10">
    <property type="entry name" value="Mannose-Binding Protein A, subunit A"/>
    <property type="match status" value="1"/>
</dbReference>
<dbReference type="InterPro" id="IPR003343">
    <property type="entry name" value="Big_2"/>
</dbReference>
<feature type="chain" id="PRO_5038405538" evidence="1">
    <location>
        <begin position="30"/>
        <end position="316"/>
    </location>
</feature>
<dbReference type="PROSITE" id="PS51257">
    <property type="entry name" value="PROKAR_LIPOPROTEIN"/>
    <property type="match status" value="1"/>
</dbReference>
<dbReference type="SMART" id="SM00635">
    <property type="entry name" value="BID_2"/>
    <property type="match status" value="1"/>
</dbReference>
<dbReference type="SUPFAM" id="SSF49373">
    <property type="entry name" value="Invasin/intimin cell-adhesion fragments"/>
    <property type="match status" value="1"/>
</dbReference>
<dbReference type="InterPro" id="IPR016187">
    <property type="entry name" value="CTDL_fold"/>
</dbReference>
<proteinExistence type="predicted"/>
<dbReference type="AlphaFoldDB" id="A0A9D2DSW8"/>
<dbReference type="InterPro" id="IPR016186">
    <property type="entry name" value="C-type_lectin-like/link_sf"/>
</dbReference>
<protein>
    <submittedName>
        <fullName evidence="3">Ig-like domain-containing protein</fullName>
    </submittedName>
</protein>
<dbReference type="SUPFAM" id="SSF56436">
    <property type="entry name" value="C-type lectin-like"/>
    <property type="match status" value="1"/>
</dbReference>
<feature type="signal peptide" evidence="1">
    <location>
        <begin position="1"/>
        <end position="29"/>
    </location>
</feature>
<sequence length="316" mass="35410">MKRKQVKNIFIALALSMACTLGSSAQVLAASPNFYKGHRYQAFDDTMQWSAAKLKCQQRGGHLVTITSPAEQKFIEKMISKKKRDIYWIGLYKQGSTKKWVTNEKVSYLNIEKENYGQNYFGIYSRDPKESQQEWEAGQWYDHDNILRKDFWDYTRTGYICEWETTPLSFAKISLKNTVFYYDGKAKKPAVKVTVGGSTLKKGRDYTLSYSSNKKVGTAKVTITGKGSYTGSVTKTFKILKPAIKLSASSLTLSPGKSRTISASLKGIKGDVTWSTSNKNIASVSQKGVVKGKRPGTVYITARVKNLTAKCKVIVK</sequence>
<dbReference type="PROSITE" id="PS50041">
    <property type="entry name" value="C_TYPE_LECTIN_2"/>
    <property type="match status" value="1"/>
</dbReference>
<dbReference type="Pfam" id="PF02368">
    <property type="entry name" value="Big_2"/>
    <property type="match status" value="1"/>
</dbReference>
<dbReference type="PANTHER" id="PTHR22802">
    <property type="entry name" value="C-TYPE LECTIN SUPERFAMILY MEMBER"/>
    <property type="match status" value="1"/>
</dbReference>
<reference evidence="3" key="1">
    <citation type="journal article" date="2021" name="PeerJ">
        <title>Extensive microbial diversity within the chicken gut microbiome revealed by metagenomics and culture.</title>
        <authorList>
            <person name="Gilroy R."/>
            <person name="Ravi A."/>
            <person name="Getino M."/>
            <person name="Pursley I."/>
            <person name="Horton D.L."/>
            <person name="Alikhan N.F."/>
            <person name="Baker D."/>
            <person name="Gharbi K."/>
            <person name="Hall N."/>
            <person name="Watson M."/>
            <person name="Adriaenssens E.M."/>
            <person name="Foster-Nyarko E."/>
            <person name="Jarju S."/>
            <person name="Secka A."/>
            <person name="Antonio M."/>
            <person name="Oren A."/>
            <person name="Chaudhuri R.R."/>
            <person name="La Ragione R."/>
            <person name="Hildebrand F."/>
            <person name="Pallen M.J."/>
        </authorList>
    </citation>
    <scope>NUCLEOTIDE SEQUENCE</scope>
    <source>
        <strain evidence="3">14324</strain>
    </source>
</reference>
<organism evidence="3 4">
    <name type="scientific">Candidatus Blautia faecigallinarum</name>
    <dbReference type="NCBI Taxonomy" id="2838488"/>
    <lineage>
        <taxon>Bacteria</taxon>
        <taxon>Bacillati</taxon>
        <taxon>Bacillota</taxon>
        <taxon>Clostridia</taxon>
        <taxon>Lachnospirales</taxon>
        <taxon>Lachnospiraceae</taxon>
        <taxon>Blautia</taxon>
    </lineage>
</organism>
<dbReference type="Pfam" id="PF00059">
    <property type="entry name" value="Lectin_C"/>
    <property type="match status" value="1"/>
</dbReference>
<dbReference type="InterPro" id="IPR008964">
    <property type="entry name" value="Invasin/intimin_cell_adhesion"/>
</dbReference>
<dbReference type="Gene3D" id="2.60.40.1080">
    <property type="match status" value="1"/>
</dbReference>
<dbReference type="SMART" id="SM00034">
    <property type="entry name" value="CLECT"/>
    <property type="match status" value="1"/>
</dbReference>
<evidence type="ECO:0000256" key="1">
    <source>
        <dbReference type="SAM" id="SignalP"/>
    </source>
</evidence>
<dbReference type="InterPro" id="IPR001304">
    <property type="entry name" value="C-type_lectin-like"/>
</dbReference>
<reference evidence="3" key="2">
    <citation type="submission" date="2021-04" db="EMBL/GenBank/DDBJ databases">
        <authorList>
            <person name="Gilroy R."/>
        </authorList>
    </citation>
    <scope>NUCLEOTIDE SEQUENCE</scope>
    <source>
        <strain evidence="3">14324</strain>
    </source>
</reference>